<comment type="caution">
    <text evidence="2">The sequence shown here is derived from an EMBL/GenBank/DDBJ whole genome shotgun (WGS) entry which is preliminary data.</text>
</comment>
<proteinExistence type="predicted"/>
<keyword evidence="2" id="KW-0456">Lyase</keyword>
<accession>A0A645JE18</accession>
<reference evidence="2" key="1">
    <citation type="submission" date="2019-08" db="EMBL/GenBank/DDBJ databases">
        <authorList>
            <person name="Kucharzyk K."/>
            <person name="Murdoch R.W."/>
            <person name="Higgins S."/>
            <person name="Loffler F."/>
        </authorList>
    </citation>
    <scope>NUCLEOTIDE SEQUENCE</scope>
</reference>
<dbReference type="PANTHER" id="PTHR10314">
    <property type="entry name" value="CYSTATHIONINE BETA-SYNTHASE"/>
    <property type="match status" value="1"/>
</dbReference>
<dbReference type="GO" id="GO:0004122">
    <property type="term" value="F:cystathionine beta-synthase activity"/>
    <property type="evidence" value="ECO:0007669"/>
    <property type="project" value="UniProtKB-EC"/>
</dbReference>
<evidence type="ECO:0000259" key="1">
    <source>
        <dbReference type="Pfam" id="PF00291"/>
    </source>
</evidence>
<dbReference type="Gene3D" id="3.40.50.1100">
    <property type="match status" value="1"/>
</dbReference>
<dbReference type="EMBL" id="VSSQ01137805">
    <property type="protein sequence ID" value="MPN61330.1"/>
    <property type="molecule type" value="Genomic_DNA"/>
</dbReference>
<organism evidence="2">
    <name type="scientific">bioreactor metagenome</name>
    <dbReference type="NCBI Taxonomy" id="1076179"/>
    <lineage>
        <taxon>unclassified sequences</taxon>
        <taxon>metagenomes</taxon>
        <taxon>ecological metagenomes</taxon>
    </lineage>
</organism>
<dbReference type="InterPro" id="IPR036052">
    <property type="entry name" value="TrpB-like_PALP_sf"/>
</dbReference>
<feature type="domain" description="Tryptophan synthase beta chain-like PALP" evidence="1">
    <location>
        <begin position="2"/>
        <end position="57"/>
    </location>
</feature>
<dbReference type="InterPro" id="IPR050214">
    <property type="entry name" value="Cys_Synth/Cystath_Beta-Synth"/>
</dbReference>
<dbReference type="SUPFAM" id="SSF53686">
    <property type="entry name" value="Tryptophan synthase beta subunit-like PLP-dependent enzymes"/>
    <property type="match status" value="1"/>
</dbReference>
<dbReference type="Pfam" id="PF00291">
    <property type="entry name" value="PALP"/>
    <property type="match status" value="1"/>
</dbReference>
<dbReference type="EC" id="4.2.1.22" evidence="2"/>
<evidence type="ECO:0000313" key="2">
    <source>
        <dbReference type="EMBL" id="MPN61330.1"/>
    </source>
</evidence>
<name>A0A645JE18_9ZZZZ</name>
<dbReference type="InterPro" id="IPR001926">
    <property type="entry name" value="TrpB-like_PALP"/>
</dbReference>
<dbReference type="AlphaFoldDB" id="A0A645JE18"/>
<gene>
    <name evidence="2" type="primary">cbs_4</name>
    <name evidence="2" type="ORF">SDC9_209066</name>
</gene>
<sequence>MDRFYRISDRESFLTARRLAREEGILAGGSSGTALAAALRFAADTPEAKEIVVILPDTGRNYLSKLYNDRWMIENGYLEEQEVRAEA</sequence>
<protein>
    <submittedName>
        <fullName evidence="2">Putative cystathionine beta-synthase</fullName>
        <ecNumber evidence="2">4.2.1.22</ecNumber>
    </submittedName>
</protein>